<sequence>MKKYIYLFIPAGIVCCGLIAYSLNPRAESQTPPRETNEVHIQVEKSLADDSSRTVKKGNFKRNEASVQVESTEDQLAQSSLSSRNFRDKNDLSGALTGVLKQFPYLGENYRFSSKALLTSSDKKRWHEILKDKDLIDQTFSHLLYMDGKDSNDTMGDIERINFIHNALSLANNPQEAHLIDSIVKGITTLPDGYLSYSDSQKKTLIGNKIELIYLLKAYHPDEFKHYILGKSDDPKVEKLVKYALANESFINRIFL</sequence>
<dbReference type="STRING" id="1513793.SAMN06296036_12670"/>
<dbReference type="AlphaFoldDB" id="A0A1Y6CKK7"/>
<dbReference type="EMBL" id="FWZT01000026">
    <property type="protein sequence ID" value="SMF71322.1"/>
    <property type="molecule type" value="Genomic_DNA"/>
</dbReference>
<evidence type="ECO:0000313" key="1">
    <source>
        <dbReference type="EMBL" id="SMF71322.1"/>
    </source>
</evidence>
<protein>
    <submittedName>
        <fullName evidence="1">Uncharacterized protein</fullName>
    </submittedName>
</protein>
<dbReference type="Proteomes" id="UP000192907">
    <property type="component" value="Unassembled WGS sequence"/>
</dbReference>
<evidence type="ECO:0000313" key="2">
    <source>
        <dbReference type="Proteomes" id="UP000192907"/>
    </source>
</evidence>
<organism evidence="1 2">
    <name type="scientific">Pseudobacteriovorax antillogorgiicola</name>
    <dbReference type="NCBI Taxonomy" id="1513793"/>
    <lineage>
        <taxon>Bacteria</taxon>
        <taxon>Pseudomonadati</taxon>
        <taxon>Bdellovibrionota</taxon>
        <taxon>Oligoflexia</taxon>
        <taxon>Oligoflexales</taxon>
        <taxon>Pseudobacteriovoracaceae</taxon>
        <taxon>Pseudobacteriovorax</taxon>
    </lineage>
</organism>
<dbReference type="RefSeq" id="WP_132324215.1">
    <property type="nucleotide sequence ID" value="NZ_FWZT01000026.1"/>
</dbReference>
<proteinExistence type="predicted"/>
<reference evidence="2" key="1">
    <citation type="submission" date="2017-04" db="EMBL/GenBank/DDBJ databases">
        <authorList>
            <person name="Varghese N."/>
            <person name="Submissions S."/>
        </authorList>
    </citation>
    <scope>NUCLEOTIDE SEQUENCE [LARGE SCALE GENOMIC DNA]</scope>
    <source>
        <strain evidence="2">RKEM611</strain>
    </source>
</reference>
<keyword evidence="2" id="KW-1185">Reference proteome</keyword>
<name>A0A1Y6CKK7_9BACT</name>
<gene>
    <name evidence="1" type="ORF">SAMN06296036_12670</name>
</gene>
<accession>A0A1Y6CKK7</accession>